<comment type="caution">
    <text evidence="8">The sequence shown here is derived from an EMBL/GenBank/DDBJ whole genome shotgun (WGS) entry which is preliminary data.</text>
</comment>
<comment type="caution">
    <text evidence="3">Lacks conserved residue(s) required for the propagation of feature annotation.</text>
</comment>
<organism evidence="8 9">
    <name type="scientific">Mytilus edulis</name>
    <name type="common">Blue mussel</name>
    <dbReference type="NCBI Taxonomy" id="6550"/>
    <lineage>
        <taxon>Eukaryota</taxon>
        <taxon>Metazoa</taxon>
        <taxon>Spiralia</taxon>
        <taxon>Lophotrochozoa</taxon>
        <taxon>Mollusca</taxon>
        <taxon>Bivalvia</taxon>
        <taxon>Autobranchia</taxon>
        <taxon>Pteriomorphia</taxon>
        <taxon>Mytilida</taxon>
        <taxon>Mytiloidea</taxon>
        <taxon>Mytilidae</taxon>
        <taxon>Mytilinae</taxon>
        <taxon>Mytilus</taxon>
    </lineage>
</organism>
<evidence type="ECO:0000256" key="3">
    <source>
        <dbReference type="PROSITE-ProRule" id="PRU00059"/>
    </source>
</evidence>
<dbReference type="InterPro" id="IPR000859">
    <property type="entry name" value="CUB_dom"/>
</dbReference>
<keyword evidence="5" id="KW-0812">Transmembrane</keyword>
<evidence type="ECO:0000313" key="8">
    <source>
        <dbReference type="EMBL" id="CAG2192494.1"/>
    </source>
</evidence>
<reference evidence="8" key="1">
    <citation type="submission" date="2021-03" db="EMBL/GenBank/DDBJ databases">
        <authorList>
            <person name="Bekaert M."/>
        </authorList>
    </citation>
    <scope>NUCLEOTIDE SEQUENCE</scope>
</reference>
<dbReference type="OrthoDB" id="6087903at2759"/>
<protein>
    <submittedName>
        <fullName evidence="8">CUBN</fullName>
    </submittedName>
</protein>
<evidence type="ECO:0000256" key="1">
    <source>
        <dbReference type="ARBA" id="ARBA00022737"/>
    </source>
</evidence>
<keyword evidence="5" id="KW-1133">Transmembrane helix</keyword>
<evidence type="ECO:0000256" key="4">
    <source>
        <dbReference type="SAM" id="MobiDB-lite"/>
    </source>
</evidence>
<evidence type="ECO:0000256" key="5">
    <source>
        <dbReference type="SAM" id="Phobius"/>
    </source>
</evidence>
<sequence>MLLVLLLTLVIFVPDAIDAQCSSLSILSANTNEKVIEKSKERNLDCHWTIESPDHVEINVTKWSLAQTCAEDSLRIYDGHDTHGLLLAELCSYGSIKIMVSSRGKAHVWFKTGSTSTGTGIKLSYKSYGQNLPSCHSGYELPQRRFVRADETHQVITSKNYPNNYPKDDKEEWVIIKRTSSTPLAIVVNVFLSITEMIKRSGDDKEEWVIIKPSSSTPLAIIVNVFLSITEMIKRSGDDKEEWVIIKPSSSTPLAIVVNVFLSIYRDDKEEWVIIKPSSSTPLAIVVNVFLSITEMIKRSGDDKEEWVIIKPTSSTPLAIVVNVFLSITEMIKRSGDDKEEWVIIKPSSSTPLAIIVNVFLSITEMIKRSGDDKEEWVIIKPSSSTPLAIVVNVFLSITEMIKRSGDDKEEWVIIKPSASTPLAIVVNVFIYYRDDKEEWVIIKPSSSTPLAIVVEDMDIEDSHHCGYDYLAVYDGKCSYDKEKAKLCNDRKGSWTLTGNKYSLIRFQSDTDRTGKGFKLRFYLGTVEESKGDSSALHAILIGLIAACIVVIFLLASAKLYMRCFKKPKVRPNQDILRNRRAVLEAQVRRGPLGSRLARMMTAQSIHSEMTRYLSNTTEHDSRVSTFEISTSQSSGAGLVFEDGMFQPPSYSALFRHSEEPSAPPADNSAPPPYPGSPDLKLEGQGNTVSVAHASPIHDSNKAGDGLANVETVPPPPYNSS</sequence>
<dbReference type="InterPro" id="IPR035914">
    <property type="entry name" value="Sperma_CUB_dom_sf"/>
</dbReference>
<feature type="chain" id="PRO_5035860739" evidence="6">
    <location>
        <begin position="20"/>
        <end position="721"/>
    </location>
</feature>
<dbReference type="Pfam" id="PF00431">
    <property type="entry name" value="CUB"/>
    <property type="match status" value="2"/>
</dbReference>
<dbReference type="SMART" id="SM00042">
    <property type="entry name" value="CUB"/>
    <property type="match status" value="2"/>
</dbReference>
<dbReference type="PANTHER" id="PTHR24251">
    <property type="entry name" value="OVOCHYMASE-RELATED"/>
    <property type="match status" value="1"/>
</dbReference>
<keyword evidence="6" id="KW-0732">Signal</keyword>
<feature type="domain" description="CUB" evidence="7">
    <location>
        <begin position="21"/>
        <end position="128"/>
    </location>
</feature>
<keyword evidence="9" id="KW-1185">Reference proteome</keyword>
<proteinExistence type="predicted"/>
<dbReference type="AlphaFoldDB" id="A0A8S3Q904"/>
<name>A0A8S3Q904_MYTED</name>
<feature type="transmembrane region" description="Helical" evidence="5">
    <location>
        <begin position="536"/>
        <end position="561"/>
    </location>
</feature>
<feature type="domain" description="CUB" evidence="7">
    <location>
        <begin position="432"/>
        <end position="525"/>
    </location>
</feature>
<gene>
    <name evidence="8" type="ORF">MEDL_7653</name>
</gene>
<accession>A0A8S3Q904</accession>
<dbReference type="SUPFAM" id="SSF49854">
    <property type="entry name" value="Spermadhesin, CUB domain"/>
    <property type="match status" value="2"/>
</dbReference>
<dbReference type="EMBL" id="CAJPWZ010000401">
    <property type="protein sequence ID" value="CAG2192494.1"/>
    <property type="molecule type" value="Genomic_DNA"/>
</dbReference>
<keyword evidence="5" id="KW-0472">Membrane</keyword>
<dbReference type="CDD" id="cd00041">
    <property type="entry name" value="CUB"/>
    <property type="match status" value="2"/>
</dbReference>
<keyword evidence="1" id="KW-0677">Repeat</keyword>
<feature type="signal peptide" evidence="6">
    <location>
        <begin position="1"/>
        <end position="19"/>
    </location>
</feature>
<keyword evidence="2" id="KW-1015">Disulfide bond</keyword>
<evidence type="ECO:0000256" key="2">
    <source>
        <dbReference type="ARBA" id="ARBA00023157"/>
    </source>
</evidence>
<evidence type="ECO:0000259" key="7">
    <source>
        <dbReference type="PROSITE" id="PS01180"/>
    </source>
</evidence>
<dbReference type="PROSITE" id="PS01180">
    <property type="entry name" value="CUB"/>
    <property type="match status" value="2"/>
</dbReference>
<dbReference type="Proteomes" id="UP000683360">
    <property type="component" value="Unassembled WGS sequence"/>
</dbReference>
<feature type="region of interest" description="Disordered" evidence="4">
    <location>
        <begin position="655"/>
        <end position="721"/>
    </location>
</feature>
<evidence type="ECO:0000256" key="6">
    <source>
        <dbReference type="SAM" id="SignalP"/>
    </source>
</evidence>
<dbReference type="Gene3D" id="2.60.120.290">
    <property type="entry name" value="Spermadhesin, CUB domain"/>
    <property type="match status" value="2"/>
</dbReference>
<evidence type="ECO:0000313" key="9">
    <source>
        <dbReference type="Proteomes" id="UP000683360"/>
    </source>
</evidence>